<dbReference type="GO" id="GO:0016301">
    <property type="term" value="F:kinase activity"/>
    <property type="evidence" value="ECO:0007669"/>
    <property type="project" value="UniProtKB-KW"/>
</dbReference>
<dbReference type="SUPFAM" id="SSF55804">
    <property type="entry name" value="Phoshotransferase/anion transport protein"/>
    <property type="match status" value="1"/>
</dbReference>
<evidence type="ECO:0000256" key="1">
    <source>
        <dbReference type="ARBA" id="ARBA00004496"/>
    </source>
</evidence>
<evidence type="ECO:0000259" key="11">
    <source>
        <dbReference type="PROSITE" id="PS51094"/>
    </source>
</evidence>
<evidence type="ECO:0000256" key="3">
    <source>
        <dbReference type="ARBA" id="ARBA00022490"/>
    </source>
</evidence>
<evidence type="ECO:0000313" key="13">
    <source>
        <dbReference type="Proteomes" id="UP001229251"/>
    </source>
</evidence>
<dbReference type="AlphaFoldDB" id="A0AAJ1Q530"/>
<dbReference type="Gene3D" id="3.40.930.10">
    <property type="entry name" value="Mannitol-specific EII, Chain A"/>
    <property type="match status" value="1"/>
</dbReference>
<feature type="domain" description="PTS EIIA type-2" evidence="11">
    <location>
        <begin position="1"/>
        <end position="145"/>
    </location>
</feature>
<evidence type="ECO:0000313" key="12">
    <source>
        <dbReference type="EMBL" id="MDK7187585.1"/>
    </source>
</evidence>
<dbReference type="PROSITE" id="PS51094">
    <property type="entry name" value="PTS_EIIA_TYPE_2"/>
    <property type="match status" value="1"/>
</dbReference>
<reference evidence="12" key="1">
    <citation type="submission" date="2023-05" db="EMBL/GenBank/DDBJ databases">
        <title>Cataloging the Phylogenetic Diversity of Human Bladder Bacteria.</title>
        <authorList>
            <person name="Du J."/>
        </authorList>
    </citation>
    <scope>NUCLEOTIDE SEQUENCE</scope>
    <source>
        <strain evidence="12">UMB1231</strain>
    </source>
</reference>
<dbReference type="CDD" id="cd00211">
    <property type="entry name" value="PTS_IIA_fru"/>
    <property type="match status" value="1"/>
</dbReference>
<dbReference type="PANTHER" id="PTHR36203">
    <property type="entry name" value="ASCORBATE-SPECIFIC PTS SYSTEM EIIA COMPONENT"/>
    <property type="match status" value="1"/>
</dbReference>
<dbReference type="GO" id="GO:0005737">
    <property type="term" value="C:cytoplasm"/>
    <property type="evidence" value="ECO:0007669"/>
    <property type="project" value="UniProtKB-SubCell"/>
</dbReference>
<evidence type="ECO:0000256" key="2">
    <source>
        <dbReference type="ARBA" id="ARBA00022448"/>
    </source>
</evidence>
<dbReference type="PANTHER" id="PTHR36203:SF1">
    <property type="entry name" value="ASCORBATE-SPECIFIC PTS SYSTEM EIIA COMPONENT"/>
    <property type="match status" value="1"/>
</dbReference>
<keyword evidence="5" id="KW-0808">Transferase</keyword>
<dbReference type="EMBL" id="JASOOE010000011">
    <property type="protein sequence ID" value="MDK7187585.1"/>
    <property type="molecule type" value="Genomic_DNA"/>
</dbReference>
<protein>
    <recommendedName>
        <fullName evidence="9">Ascorbate-specific PTS system EIIA component</fullName>
    </recommendedName>
    <alternativeName>
        <fullName evidence="10">Ascorbate-specific phosphotransferase enzyme IIA component</fullName>
    </alternativeName>
</protein>
<keyword evidence="2" id="KW-0813">Transport</keyword>
<proteinExistence type="predicted"/>
<keyword evidence="7" id="KW-0418">Kinase</keyword>
<comment type="subcellular location">
    <subcellularLocation>
        <location evidence="1">Cytoplasm</location>
    </subcellularLocation>
</comment>
<comment type="function">
    <text evidence="8">The phosphoenolpyruvate-dependent sugar phosphotransferase system (sugar PTS), a major carbohydrate active transport system, catalyzes the phosphorylation of incoming sugar substrates concomitantly with their translocation across the cell membrane. The enzyme II UlaABC PTS system is involved in ascorbate transport.</text>
</comment>
<name>A0AAJ1Q530_9LACT</name>
<keyword evidence="3" id="KW-0963">Cytoplasm</keyword>
<sequence>MSPFPIKIRFEDSSTNWQTAIRTASQSLLDENLITENYVDKMIQNVKDLGEYILLAPKIAMPHARPEDGSYTTAISFLKLKQAVPFDSGRLVSLFIVLATKNNEDHLELLAKVAQLIDSSEKIDQLIVSKTPKDFLSLCQLFLQEEE</sequence>
<keyword evidence="4" id="KW-0597">Phosphoprotein</keyword>
<dbReference type="InterPro" id="IPR016152">
    <property type="entry name" value="PTrfase/Anion_transptr"/>
</dbReference>
<dbReference type="GO" id="GO:0009401">
    <property type="term" value="P:phosphoenolpyruvate-dependent sugar phosphotransferase system"/>
    <property type="evidence" value="ECO:0007669"/>
    <property type="project" value="UniProtKB-KW"/>
</dbReference>
<dbReference type="Pfam" id="PF00359">
    <property type="entry name" value="PTS_EIIA_2"/>
    <property type="match status" value="1"/>
</dbReference>
<dbReference type="InterPro" id="IPR002178">
    <property type="entry name" value="PTS_EIIA_type-2_dom"/>
</dbReference>
<evidence type="ECO:0000256" key="7">
    <source>
        <dbReference type="ARBA" id="ARBA00022777"/>
    </source>
</evidence>
<dbReference type="PROSITE" id="PS00372">
    <property type="entry name" value="PTS_EIIA_TYPE_2_HIS"/>
    <property type="match status" value="1"/>
</dbReference>
<gene>
    <name evidence="12" type="ORF">QP433_06290</name>
</gene>
<evidence type="ECO:0000256" key="6">
    <source>
        <dbReference type="ARBA" id="ARBA00022683"/>
    </source>
</evidence>
<evidence type="ECO:0000256" key="8">
    <source>
        <dbReference type="ARBA" id="ARBA00037387"/>
    </source>
</evidence>
<keyword evidence="12" id="KW-0762">Sugar transport</keyword>
<dbReference type="Proteomes" id="UP001229251">
    <property type="component" value="Unassembled WGS sequence"/>
</dbReference>
<evidence type="ECO:0000256" key="4">
    <source>
        <dbReference type="ARBA" id="ARBA00022553"/>
    </source>
</evidence>
<evidence type="ECO:0000256" key="10">
    <source>
        <dbReference type="ARBA" id="ARBA00042072"/>
    </source>
</evidence>
<accession>A0AAJ1Q530</accession>
<comment type="caution">
    <text evidence="12">The sequence shown here is derived from an EMBL/GenBank/DDBJ whole genome shotgun (WGS) entry which is preliminary data.</text>
</comment>
<evidence type="ECO:0000256" key="9">
    <source>
        <dbReference type="ARBA" id="ARBA00041175"/>
    </source>
</evidence>
<organism evidence="12 13">
    <name type="scientific">Facklamia hominis</name>
    <dbReference type="NCBI Taxonomy" id="178214"/>
    <lineage>
        <taxon>Bacteria</taxon>
        <taxon>Bacillati</taxon>
        <taxon>Bacillota</taxon>
        <taxon>Bacilli</taxon>
        <taxon>Lactobacillales</taxon>
        <taxon>Aerococcaceae</taxon>
        <taxon>Facklamia</taxon>
    </lineage>
</organism>
<dbReference type="InterPro" id="IPR051351">
    <property type="entry name" value="Ascorbate-PTS_EIIA_comp"/>
</dbReference>
<evidence type="ECO:0000256" key="5">
    <source>
        <dbReference type="ARBA" id="ARBA00022679"/>
    </source>
</evidence>
<dbReference type="RefSeq" id="WP_016647904.1">
    <property type="nucleotide sequence ID" value="NZ_CAUPDI010000021.1"/>
</dbReference>
<keyword evidence="6" id="KW-0598">Phosphotransferase system</keyword>